<dbReference type="SUPFAM" id="SSF53474">
    <property type="entry name" value="alpha/beta-Hydrolases"/>
    <property type="match status" value="1"/>
</dbReference>
<feature type="transmembrane region" description="Helical" evidence="1">
    <location>
        <begin position="97"/>
        <end position="117"/>
    </location>
</feature>
<dbReference type="InterPro" id="IPR029058">
    <property type="entry name" value="AB_hydrolase_fold"/>
</dbReference>
<evidence type="ECO:0008006" key="4">
    <source>
        <dbReference type="Google" id="ProtNLM"/>
    </source>
</evidence>
<keyword evidence="1" id="KW-0472">Membrane</keyword>
<evidence type="ECO:0000313" key="2">
    <source>
        <dbReference type="EMBL" id="OEJ99871.1"/>
    </source>
</evidence>
<organism evidence="2 3">
    <name type="scientific">Roseivirga misakiensis</name>
    <dbReference type="NCBI Taxonomy" id="1563681"/>
    <lineage>
        <taxon>Bacteria</taxon>
        <taxon>Pseudomonadati</taxon>
        <taxon>Bacteroidota</taxon>
        <taxon>Cytophagia</taxon>
        <taxon>Cytophagales</taxon>
        <taxon>Roseivirgaceae</taxon>
        <taxon>Roseivirga</taxon>
    </lineage>
</organism>
<keyword evidence="1" id="KW-1133">Transmembrane helix</keyword>
<proteinExistence type="predicted"/>
<gene>
    <name evidence="2" type="ORF">BFP71_09995</name>
</gene>
<feature type="transmembrane region" description="Helical" evidence="1">
    <location>
        <begin position="38"/>
        <end position="62"/>
    </location>
</feature>
<dbReference type="Gene3D" id="3.40.50.1820">
    <property type="entry name" value="alpha/beta hydrolase"/>
    <property type="match status" value="1"/>
</dbReference>
<dbReference type="Proteomes" id="UP000095552">
    <property type="component" value="Unassembled WGS sequence"/>
</dbReference>
<sequence>MKFLSSEDSTTKNMLSFFKRLVGVINPPKGKELTENQLFWKGAFYGLLALSLLVTFMSGWFFRTGISPILVGTGALLIGLIGFWIFRFIASLIHITINSLPTFVFSLVLGTIAIFSLAKEMRFGWPSVIYDSSIAIAMLSFGLFAGSLLVLVKKKSSMKLFHVVTIFGAVAMAVLSIQSISNPGDDPYPINFEQTAAPLLSASGIENPGIKGDYNIEFFTYGNGTDIRRDEYKDVKYKTETVNASKIIPEWKGKKAKWRKRFWGFTNENFPINGRVWMPKTEGTFPLILIVHGNHGMEHFSDPGYEYLGELLASRGFITVSVDENFINGTWSGDFRGKEMPARGWLLLKHLEQWKNWSADNGHPLFQKADLNNVMLMGHSRGGEAMPIALSYNELSHFPDDASVKFEFNFGIKGVAAIAPTDARYFRRLNLKDINYFSIQGSYDSDEASFFGLRQYQRTSFTDTAMNFKAGLYVHLANHGQFNSIWGRRDGGPPYGWFLNTGPMMTGEDQRQIAKVYLGAYAEAILHKNDAYLPLFQNAAVAKDWLPDALLLNNYKDSKSEALITFDEDIDLTTGTVKGSQISAKKVQVWKEEPLKFRDGDLQGTTSAVIGWTSNEASYSVELDSAIGTAPFSALRLSLARGDHSTLKFDADEENSKEPEELNFTIRLTDSEGKTSETTISQVKKISPRISVKYMKLDEMNGRFGNKWEATLETFVLPWGTFSYSENLKDIQKIEFVFNKTESGVLIVDEIGFQQ</sequence>
<evidence type="ECO:0000256" key="1">
    <source>
        <dbReference type="SAM" id="Phobius"/>
    </source>
</evidence>
<feature type="transmembrane region" description="Helical" evidence="1">
    <location>
        <begin position="68"/>
        <end position="90"/>
    </location>
</feature>
<dbReference type="AlphaFoldDB" id="A0A1E5SL92"/>
<dbReference type="PANTHER" id="PTHR33428:SF2">
    <property type="entry name" value="CHLOROPHYLLASE-2"/>
    <property type="match status" value="1"/>
</dbReference>
<dbReference type="PANTHER" id="PTHR33428">
    <property type="entry name" value="CHLOROPHYLLASE-2, CHLOROPLASTIC"/>
    <property type="match status" value="1"/>
</dbReference>
<reference evidence="2 3" key="1">
    <citation type="submission" date="2016-08" db="EMBL/GenBank/DDBJ databases">
        <title>Draft genome of Fabibacter sp. strain SK-8.</title>
        <authorList>
            <person name="Wong S.-K."/>
            <person name="Hamasaki K."/>
            <person name="Yoshizawa S."/>
        </authorList>
    </citation>
    <scope>NUCLEOTIDE SEQUENCE [LARGE SCALE GENOMIC DNA]</scope>
    <source>
        <strain evidence="2 3">SK-8</strain>
    </source>
</reference>
<feature type="transmembrane region" description="Helical" evidence="1">
    <location>
        <begin position="129"/>
        <end position="152"/>
    </location>
</feature>
<dbReference type="InterPro" id="IPR017395">
    <property type="entry name" value="Chlorophyllase-like"/>
</dbReference>
<feature type="transmembrane region" description="Helical" evidence="1">
    <location>
        <begin position="159"/>
        <end position="177"/>
    </location>
</feature>
<keyword evidence="1" id="KW-0812">Transmembrane</keyword>
<accession>A0A1E5SL92</accession>
<dbReference type="EMBL" id="MDGQ01000005">
    <property type="protein sequence ID" value="OEJ99871.1"/>
    <property type="molecule type" value="Genomic_DNA"/>
</dbReference>
<keyword evidence="3" id="KW-1185">Reference proteome</keyword>
<comment type="caution">
    <text evidence="2">The sequence shown here is derived from an EMBL/GenBank/DDBJ whole genome shotgun (WGS) entry which is preliminary data.</text>
</comment>
<dbReference type="OrthoDB" id="9808543at2"/>
<evidence type="ECO:0000313" key="3">
    <source>
        <dbReference type="Proteomes" id="UP000095552"/>
    </source>
</evidence>
<dbReference type="GO" id="GO:0015996">
    <property type="term" value="P:chlorophyll catabolic process"/>
    <property type="evidence" value="ECO:0007669"/>
    <property type="project" value="TreeGrafter"/>
</dbReference>
<dbReference type="ESTHER" id="9bact-a0a1e5sl92">
    <property type="family name" value="Chlorophyllase"/>
</dbReference>
<dbReference type="STRING" id="1563681.BFP71_09995"/>
<protein>
    <recommendedName>
        <fullName evidence="4">Alpha/beta hydrolase</fullName>
    </recommendedName>
</protein>
<dbReference type="Pfam" id="PF07224">
    <property type="entry name" value="Chlorophyllase"/>
    <property type="match status" value="1"/>
</dbReference>
<name>A0A1E5SL92_9BACT</name>
<dbReference type="GO" id="GO:0047746">
    <property type="term" value="F:chlorophyllase activity"/>
    <property type="evidence" value="ECO:0007669"/>
    <property type="project" value="TreeGrafter"/>
</dbReference>